<dbReference type="Gene3D" id="3.30.70.270">
    <property type="match status" value="1"/>
</dbReference>
<dbReference type="SMART" id="SM00267">
    <property type="entry name" value="GGDEF"/>
    <property type="match status" value="1"/>
</dbReference>
<evidence type="ECO:0000259" key="3">
    <source>
        <dbReference type="PROSITE" id="PS50112"/>
    </source>
</evidence>
<dbReference type="InterPro" id="IPR000700">
    <property type="entry name" value="PAS-assoc_C"/>
</dbReference>
<dbReference type="InterPro" id="IPR000160">
    <property type="entry name" value="GGDEF_dom"/>
</dbReference>
<reference evidence="7 8" key="1">
    <citation type="submission" date="2013-10" db="EMBL/GenBank/DDBJ databases">
        <title>Salinisphaera halophila YIM 95161 Genome Sequencing.</title>
        <authorList>
            <person name="Lai Q."/>
            <person name="Li C."/>
            <person name="Shao Z."/>
        </authorList>
    </citation>
    <scope>NUCLEOTIDE SEQUENCE [LARGE SCALE GENOMIC DNA]</scope>
    <source>
        <strain evidence="7 8">YIM 95161</strain>
    </source>
</reference>
<accession>A0A423PNQ5</accession>
<dbReference type="NCBIfam" id="TIGR00229">
    <property type="entry name" value="sensory_box"/>
    <property type="match status" value="2"/>
</dbReference>
<evidence type="ECO:0000256" key="1">
    <source>
        <dbReference type="ARBA" id="ARBA00001946"/>
    </source>
</evidence>
<feature type="domain" description="PAS" evidence="3">
    <location>
        <begin position="121"/>
        <end position="165"/>
    </location>
</feature>
<dbReference type="FunFam" id="3.30.70.270:FF:000001">
    <property type="entry name" value="Diguanylate cyclase domain protein"/>
    <property type="match status" value="1"/>
</dbReference>
<dbReference type="PANTHER" id="PTHR44757:SF4">
    <property type="entry name" value="DIGUANYLATE CYCLASE DGCE-RELATED"/>
    <property type="match status" value="1"/>
</dbReference>
<feature type="domain" description="PAC" evidence="4">
    <location>
        <begin position="189"/>
        <end position="241"/>
    </location>
</feature>
<dbReference type="PROSITE" id="PS50883">
    <property type="entry name" value="EAL"/>
    <property type="match status" value="1"/>
</dbReference>
<feature type="domain" description="GGDEF" evidence="6">
    <location>
        <begin position="406"/>
        <end position="539"/>
    </location>
</feature>
<dbReference type="Pfam" id="PF00990">
    <property type="entry name" value="GGDEF"/>
    <property type="match status" value="1"/>
</dbReference>
<evidence type="ECO:0000313" key="8">
    <source>
        <dbReference type="Proteomes" id="UP000285123"/>
    </source>
</evidence>
<dbReference type="Gene3D" id="3.30.450.20">
    <property type="entry name" value="PAS domain"/>
    <property type="match status" value="2"/>
</dbReference>
<dbReference type="CDD" id="cd01948">
    <property type="entry name" value="EAL"/>
    <property type="match status" value="1"/>
</dbReference>
<proteinExistence type="predicted"/>
<dbReference type="Pfam" id="PF00989">
    <property type="entry name" value="PAS"/>
    <property type="match status" value="1"/>
</dbReference>
<dbReference type="SMART" id="SM00086">
    <property type="entry name" value="PAC"/>
    <property type="match status" value="2"/>
</dbReference>
<dbReference type="InterPro" id="IPR035919">
    <property type="entry name" value="EAL_sf"/>
</dbReference>
<dbReference type="InterPro" id="IPR001633">
    <property type="entry name" value="EAL_dom"/>
</dbReference>
<comment type="caution">
    <text evidence="7">The sequence shown here is derived from an EMBL/GenBank/DDBJ whole genome shotgun (WGS) entry which is preliminary data.</text>
</comment>
<dbReference type="SUPFAM" id="SSF141868">
    <property type="entry name" value="EAL domain-like"/>
    <property type="match status" value="1"/>
</dbReference>
<evidence type="ECO:0000259" key="6">
    <source>
        <dbReference type="PROSITE" id="PS50887"/>
    </source>
</evidence>
<keyword evidence="2" id="KW-0812">Transmembrane</keyword>
<dbReference type="InterPro" id="IPR029787">
    <property type="entry name" value="Nucleotide_cyclase"/>
</dbReference>
<dbReference type="PROSITE" id="PS50887">
    <property type="entry name" value="GGDEF"/>
    <property type="match status" value="1"/>
</dbReference>
<dbReference type="PANTHER" id="PTHR44757">
    <property type="entry name" value="DIGUANYLATE CYCLASE DGCP"/>
    <property type="match status" value="1"/>
</dbReference>
<name>A0A423PNQ5_9GAMM</name>
<dbReference type="InterPro" id="IPR013767">
    <property type="entry name" value="PAS_fold"/>
</dbReference>
<dbReference type="EMBL" id="AYKF01000094">
    <property type="protein sequence ID" value="ROO27223.1"/>
    <property type="molecule type" value="Genomic_DNA"/>
</dbReference>
<protein>
    <submittedName>
        <fullName evidence="7">Ammonia permease</fullName>
    </submittedName>
</protein>
<dbReference type="Gene3D" id="3.20.20.450">
    <property type="entry name" value="EAL domain"/>
    <property type="match status" value="1"/>
</dbReference>
<feature type="domain" description="PAS" evidence="3">
    <location>
        <begin position="242"/>
        <end position="315"/>
    </location>
</feature>
<evidence type="ECO:0000313" key="7">
    <source>
        <dbReference type="EMBL" id="ROO27223.1"/>
    </source>
</evidence>
<evidence type="ECO:0000256" key="2">
    <source>
        <dbReference type="SAM" id="Phobius"/>
    </source>
</evidence>
<dbReference type="PROSITE" id="PS50112">
    <property type="entry name" value="PAS"/>
    <property type="match status" value="2"/>
</dbReference>
<gene>
    <name evidence="7" type="ORF">SAHL_11655</name>
</gene>
<dbReference type="InterPro" id="IPR035965">
    <property type="entry name" value="PAS-like_dom_sf"/>
</dbReference>
<evidence type="ECO:0000259" key="4">
    <source>
        <dbReference type="PROSITE" id="PS50113"/>
    </source>
</evidence>
<dbReference type="SUPFAM" id="SSF55073">
    <property type="entry name" value="Nucleotide cyclase"/>
    <property type="match status" value="1"/>
</dbReference>
<dbReference type="SMART" id="SM00052">
    <property type="entry name" value="EAL"/>
    <property type="match status" value="1"/>
</dbReference>
<dbReference type="GO" id="GO:0006355">
    <property type="term" value="P:regulation of DNA-templated transcription"/>
    <property type="evidence" value="ECO:0007669"/>
    <property type="project" value="InterPro"/>
</dbReference>
<dbReference type="PROSITE" id="PS50113">
    <property type="entry name" value="PAC"/>
    <property type="match status" value="1"/>
</dbReference>
<dbReference type="Pfam" id="PF13426">
    <property type="entry name" value="PAS_9"/>
    <property type="match status" value="1"/>
</dbReference>
<feature type="transmembrane region" description="Helical" evidence="2">
    <location>
        <begin position="36"/>
        <end position="60"/>
    </location>
</feature>
<dbReference type="Pfam" id="PF00563">
    <property type="entry name" value="EAL"/>
    <property type="match status" value="1"/>
</dbReference>
<dbReference type="InterPro" id="IPR001610">
    <property type="entry name" value="PAC"/>
</dbReference>
<comment type="cofactor">
    <cofactor evidence="1">
        <name>Mg(2+)</name>
        <dbReference type="ChEBI" id="CHEBI:18420"/>
    </cofactor>
</comment>
<keyword evidence="2" id="KW-0472">Membrane</keyword>
<dbReference type="CDD" id="cd01949">
    <property type="entry name" value="GGDEF"/>
    <property type="match status" value="1"/>
</dbReference>
<dbReference type="GO" id="GO:0003824">
    <property type="term" value="F:catalytic activity"/>
    <property type="evidence" value="ECO:0007669"/>
    <property type="project" value="UniProtKB-ARBA"/>
</dbReference>
<dbReference type="NCBIfam" id="TIGR00254">
    <property type="entry name" value="GGDEF"/>
    <property type="match status" value="1"/>
</dbReference>
<dbReference type="InterPro" id="IPR052155">
    <property type="entry name" value="Biofilm_reg_signaling"/>
</dbReference>
<dbReference type="Proteomes" id="UP000285123">
    <property type="component" value="Unassembled WGS sequence"/>
</dbReference>
<organism evidence="7 8">
    <name type="scientific">Salinisphaera orenii YIM 95161</name>
    <dbReference type="NCBI Taxonomy" id="1051139"/>
    <lineage>
        <taxon>Bacteria</taxon>
        <taxon>Pseudomonadati</taxon>
        <taxon>Pseudomonadota</taxon>
        <taxon>Gammaproteobacteria</taxon>
        <taxon>Salinisphaerales</taxon>
        <taxon>Salinisphaeraceae</taxon>
        <taxon>Salinisphaera</taxon>
    </lineage>
</organism>
<evidence type="ECO:0000259" key="5">
    <source>
        <dbReference type="PROSITE" id="PS50883"/>
    </source>
</evidence>
<sequence>MRMSGLIRLLCAALGVTVVAQWAFLWRLEDIPTGTLALLVVLNVGLTCMALGTVAAVWLAHRRGTSPASNAVTRWLENIDISGEQRPEPAFRVDSQDSELVAAAESLVARVHRYRDKLLVRHQRVQRLLRNVTDVLYHIDADGRITWITDTVTDMLGYSPAELEGLPLRDLLADPATDFDALVRSPYLVRHPTRIRRRDGSLAWLLISSRRIDDAEGRPIGSEGVCRDGTRLIETQRELNAEKERAQVTLASIGDGVITTDARGAIDYVNPRAERMLGLQADQAIARHFDSVCRLRNDEREEIVTGLVEECIADGEAREWDNHLTLAMRGPSREEYALKVTISPIRDDAQAIVGTVIVLHDITRLQQISREMTYQANHDLLTGLPNRRAFEHMLDRFLRDTRNSVQRHALCYLDLDQFKLVNDTCGHHAGDEMLRQISTQIAARLRGEDTIARLGGDEFGVIMRNLSLEDAAAKAETLRAEIDTFRFRWEDKLFRLGVSIGVTAIDHQALSASELMRRADTACYLAKERGRNQIHVYHGDSDETLTWHGEMQRMQQISEALEHERFSLFAQRIQPLSKTETDRPGIELLLRIPDAEDGLDPQNVLITAERYNVASRIDRWVLENALALIAGAERRQARIDHYSINISGQSITDEQFVDFARDCIERSGVDPGRLVFEITETAAVTNTRRAGELIHSLRAIGCRFSLDDFGSGLSSFSYLKNLPSDFIKIDGKLVRHILDDPIERSIVEAINQVGQAMGLKTVAEHVESRALLQALERIGVDYVQGYHVARPMAFAEIADELCAPGAAATSRPAAPGPADA</sequence>
<dbReference type="SMART" id="SM00091">
    <property type="entry name" value="PAS"/>
    <property type="match status" value="2"/>
</dbReference>
<dbReference type="InterPro" id="IPR043128">
    <property type="entry name" value="Rev_trsase/Diguanyl_cyclase"/>
</dbReference>
<dbReference type="CDD" id="cd00130">
    <property type="entry name" value="PAS"/>
    <property type="match status" value="2"/>
</dbReference>
<dbReference type="SUPFAM" id="SSF55785">
    <property type="entry name" value="PYP-like sensor domain (PAS domain)"/>
    <property type="match status" value="2"/>
</dbReference>
<keyword evidence="2" id="KW-1133">Transmembrane helix</keyword>
<feature type="domain" description="EAL" evidence="5">
    <location>
        <begin position="550"/>
        <end position="805"/>
    </location>
</feature>
<dbReference type="AlphaFoldDB" id="A0A423PNQ5"/>
<dbReference type="InterPro" id="IPR000014">
    <property type="entry name" value="PAS"/>
</dbReference>